<dbReference type="AlphaFoldDB" id="A0A699XVC0"/>
<reference evidence="1" key="1">
    <citation type="journal article" date="2019" name="Sci. Rep.">
        <title>Draft genome of Tanacetum cinerariifolium, the natural source of mosquito coil.</title>
        <authorList>
            <person name="Yamashiro T."/>
            <person name="Shiraishi A."/>
            <person name="Satake H."/>
            <person name="Nakayama K."/>
        </authorList>
    </citation>
    <scope>NUCLEOTIDE SEQUENCE</scope>
</reference>
<feature type="non-terminal residue" evidence="1">
    <location>
        <position position="1"/>
    </location>
</feature>
<gene>
    <name evidence="1" type="ORF">Tci_933855</name>
</gene>
<protein>
    <submittedName>
        <fullName evidence="1">Uncharacterized protein</fullName>
    </submittedName>
</protein>
<feature type="non-terminal residue" evidence="1">
    <location>
        <position position="68"/>
    </location>
</feature>
<proteinExistence type="predicted"/>
<name>A0A699XVC0_TANCI</name>
<dbReference type="EMBL" id="BKCJ011905110">
    <property type="protein sequence ID" value="GFD61886.1"/>
    <property type="molecule type" value="Genomic_DNA"/>
</dbReference>
<comment type="caution">
    <text evidence="1">The sequence shown here is derived from an EMBL/GenBank/DDBJ whole genome shotgun (WGS) entry which is preliminary data.</text>
</comment>
<organism evidence="1">
    <name type="scientific">Tanacetum cinerariifolium</name>
    <name type="common">Dalmatian daisy</name>
    <name type="synonym">Chrysanthemum cinerariifolium</name>
    <dbReference type="NCBI Taxonomy" id="118510"/>
    <lineage>
        <taxon>Eukaryota</taxon>
        <taxon>Viridiplantae</taxon>
        <taxon>Streptophyta</taxon>
        <taxon>Embryophyta</taxon>
        <taxon>Tracheophyta</taxon>
        <taxon>Spermatophyta</taxon>
        <taxon>Magnoliopsida</taxon>
        <taxon>eudicotyledons</taxon>
        <taxon>Gunneridae</taxon>
        <taxon>Pentapetalae</taxon>
        <taxon>asterids</taxon>
        <taxon>campanulids</taxon>
        <taxon>Asterales</taxon>
        <taxon>Asteraceae</taxon>
        <taxon>Asteroideae</taxon>
        <taxon>Anthemideae</taxon>
        <taxon>Anthemidinae</taxon>
        <taxon>Tanacetum</taxon>
    </lineage>
</organism>
<sequence length="68" mass="8031">YALWEVIEFGDSYNVPTNSDPVDSRRNDGRTVTVTTYDIEEKDIKWNMALLSMREDKFWKRTGKKISI</sequence>
<accession>A0A699XVC0</accession>
<evidence type="ECO:0000313" key="1">
    <source>
        <dbReference type="EMBL" id="GFD61886.1"/>
    </source>
</evidence>